<dbReference type="Proteomes" id="UP000031982">
    <property type="component" value="Unassembled WGS sequence"/>
</dbReference>
<name>A0ABR5AWT2_BACBA</name>
<dbReference type="InterPro" id="IPR009057">
    <property type="entry name" value="Homeodomain-like_sf"/>
</dbReference>
<feature type="DNA-binding region" description="H-T-H motif" evidence="3">
    <location>
        <begin position="32"/>
        <end position="51"/>
    </location>
</feature>
<dbReference type="PANTHER" id="PTHR43479:SF11">
    <property type="entry name" value="ACREF_ENVCD OPERON REPRESSOR-RELATED"/>
    <property type="match status" value="1"/>
</dbReference>
<organism evidence="5 6">
    <name type="scientific">Bacillus badius</name>
    <dbReference type="NCBI Taxonomy" id="1455"/>
    <lineage>
        <taxon>Bacteria</taxon>
        <taxon>Bacillati</taxon>
        <taxon>Bacillota</taxon>
        <taxon>Bacilli</taxon>
        <taxon>Bacillales</taxon>
        <taxon>Bacillaceae</taxon>
        <taxon>Pseudobacillus</taxon>
    </lineage>
</organism>
<reference evidence="5 6" key="1">
    <citation type="submission" date="2015-01" db="EMBL/GenBank/DDBJ databases">
        <title>Genome Assembly of Bacillus badius MTCC 1458.</title>
        <authorList>
            <person name="Verma A."/>
            <person name="Khatri I."/>
            <person name="Mual P."/>
            <person name="Subramanian S."/>
            <person name="Krishnamurthi S."/>
        </authorList>
    </citation>
    <scope>NUCLEOTIDE SEQUENCE [LARGE SCALE GENOMIC DNA]</scope>
    <source>
        <strain evidence="5 6">MTCC 1458</strain>
    </source>
</reference>
<dbReference type="PANTHER" id="PTHR43479">
    <property type="entry name" value="ACREF/ENVCD OPERON REPRESSOR-RELATED"/>
    <property type="match status" value="1"/>
</dbReference>
<evidence type="ECO:0000256" key="2">
    <source>
        <dbReference type="ARBA" id="ARBA00023125"/>
    </source>
</evidence>
<evidence type="ECO:0000313" key="5">
    <source>
        <dbReference type="EMBL" id="KIL78811.1"/>
    </source>
</evidence>
<evidence type="ECO:0000256" key="1">
    <source>
        <dbReference type="ARBA" id="ARBA00022491"/>
    </source>
</evidence>
<accession>A0ABR5AWT2</accession>
<sequence length="209" mass="24331">MNNRFEYGNKTHQKIVKVARDLFMEFGYRAVSTRRIADACGITQPTLYHHYPNKKTIYLEVLKSELFDMQTALKRIIKRCGDNLEECVFQVTYYILINKPSSMGQMFHDIKNELDEEHQKEIQQWWMESYQAPIASIFEKGIKEGKIRNPAEFGSYPVPSAYLLLSLISSKHMEQQVPEHVAKEQARLYTKVILYGLASSSEGQKNNEL</sequence>
<feature type="domain" description="HTH tetR-type" evidence="4">
    <location>
        <begin position="9"/>
        <end position="69"/>
    </location>
</feature>
<proteinExistence type="predicted"/>
<dbReference type="InterPro" id="IPR001647">
    <property type="entry name" value="HTH_TetR"/>
</dbReference>
<dbReference type="SUPFAM" id="SSF46689">
    <property type="entry name" value="Homeodomain-like"/>
    <property type="match status" value="1"/>
</dbReference>
<protein>
    <submittedName>
        <fullName evidence="5">Transcriptional regulator, TetR family</fullName>
    </submittedName>
</protein>
<keyword evidence="6" id="KW-1185">Reference proteome</keyword>
<evidence type="ECO:0000256" key="3">
    <source>
        <dbReference type="PROSITE-ProRule" id="PRU00335"/>
    </source>
</evidence>
<dbReference type="Gene3D" id="1.10.357.10">
    <property type="entry name" value="Tetracycline Repressor, domain 2"/>
    <property type="match status" value="1"/>
</dbReference>
<dbReference type="Pfam" id="PF00440">
    <property type="entry name" value="TetR_N"/>
    <property type="match status" value="1"/>
</dbReference>
<keyword evidence="1" id="KW-0678">Repressor</keyword>
<keyword evidence="2 3" id="KW-0238">DNA-binding</keyword>
<dbReference type="EMBL" id="JXLP01000006">
    <property type="protein sequence ID" value="KIL78811.1"/>
    <property type="molecule type" value="Genomic_DNA"/>
</dbReference>
<comment type="caution">
    <text evidence="5">The sequence shown here is derived from an EMBL/GenBank/DDBJ whole genome shotgun (WGS) entry which is preliminary data.</text>
</comment>
<dbReference type="PRINTS" id="PR00455">
    <property type="entry name" value="HTHTETR"/>
</dbReference>
<evidence type="ECO:0000259" key="4">
    <source>
        <dbReference type="PROSITE" id="PS50977"/>
    </source>
</evidence>
<dbReference type="PROSITE" id="PS50977">
    <property type="entry name" value="HTH_TETR_2"/>
    <property type="match status" value="1"/>
</dbReference>
<dbReference type="InterPro" id="IPR050624">
    <property type="entry name" value="HTH-type_Tx_Regulator"/>
</dbReference>
<gene>
    <name evidence="5" type="ORF">SD77_3922</name>
</gene>
<evidence type="ECO:0000313" key="6">
    <source>
        <dbReference type="Proteomes" id="UP000031982"/>
    </source>
</evidence>